<evidence type="ECO:0000256" key="3">
    <source>
        <dbReference type="PIRSR" id="PIRSR607837-1"/>
    </source>
</evidence>
<evidence type="ECO:0000256" key="1">
    <source>
        <dbReference type="ARBA" id="ARBA00008635"/>
    </source>
</evidence>
<feature type="binding site" evidence="3">
    <location>
        <position position="133"/>
    </location>
    <ligand>
        <name>a divalent metal cation</name>
        <dbReference type="ChEBI" id="CHEBI:60240"/>
    </ligand>
</feature>
<comment type="similarity">
    <text evidence="1">Belongs to the DinB family.</text>
</comment>
<dbReference type="RefSeq" id="WP_114845850.1">
    <property type="nucleotide sequence ID" value="NZ_JBHSPE010000020.1"/>
</dbReference>
<feature type="binding site" evidence="3">
    <location>
        <position position="137"/>
    </location>
    <ligand>
        <name>a divalent metal cation</name>
        <dbReference type="ChEBI" id="CHEBI:60240"/>
    </ligand>
</feature>
<dbReference type="AlphaFoldDB" id="A0A369UN34"/>
<dbReference type="PANTHER" id="PTHR37302:SF1">
    <property type="entry name" value="PROTEIN DINB"/>
    <property type="match status" value="1"/>
</dbReference>
<protein>
    <submittedName>
        <fullName evidence="4">Damage-inducible protein DinB</fullName>
    </submittedName>
</protein>
<keyword evidence="2 3" id="KW-0479">Metal-binding</keyword>
<dbReference type="EMBL" id="QQAH01000011">
    <property type="protein sequence ID" value="RDD81138.1"/>
    <property type="molecule type" value="Genomic_DNA"/>
</dbReference>
<dbReference type="OrthoDB" id="9807509at2"/>
<comment type="caution">
    <text evidence="4">The sequence shown here is derived from an EMBL/GenBank/DDBJ whole genome shotgun (WGS) entry which is preliminary data.</text>
</comment>
<dbReference type="Proteomes" id="UP000253782">
    <property type="component" value="Unassembled WGS sequence"/>
</dbReference>
<keyword evidence="5" id="KW-1185">Reference proteome</keyword>
<feature type="binding site" evidence="3">
    <location>
        <position position="49"/>
    </location>
    <ligand>
        <name>a divalent metal cation</name>
        <dbReference type="ChEBI" id="CHEBI:60240"/>
    </ligand>
</feature>
<gene>
    <name evidence="4" type="ORF">DVJ77_12465</name>
</gene>
<dbReference type="InterPro" id="IPR034660">
    <property type="entry name" value="DinB/YfiT-like"/>
</dbReference>
<reference evidence="4 5" key="1">
    <citation type="submission" date="2018-07" db="EMBL/GenBank/DDBJ databases">
        <title>Dyella tabacisoli L4-6T, whole genome shotgun sequence.</title>
        <authorList>
            <person name="Zhou X.-K."/>
            <person name="Li W.-J."/>
            <person name="Duan Y.-Q."/>
        </authorList>
    </citation>
    <scope>NUCLEOTIDE SEQUENCE [LARGE SCALE GENOMIC DNA]</scope>
    <source>
        <strain evidence="4 5">L4-6</strain>
    </source>
</reference>
<dbReference type="GO" id="GO:0046872">
    <property type="term" value="F:metal ion binding"/>
    <property type="evidence" value="ECO:0007669"/>
    <property type="project" value="UniProtKB-KW"/>
</dbReference>
<name>A0A369UN34_9GAMM</name>
<proteinExistence type="inferred from homology"/>
<evidence type="ECO:0000313" key="4">
    <source>
        <dbReference type="EMBL" id="RDD81138.1"/>
    </source>
</evidence>
<evidence type="ECO:0000256" key="2">
    <source>
        <dbReference type="ARBA" id="ARBA00022723"/>
    </source>
</evidence>
<dbReference type="InterPro" id="IPR007837">
    <property type="entry name" value="DinB"/>
</dbReference>
<dbReference type="Pfam" id="PF05163">
    <property type="entry name" value="DinB"/>
    <property type="match status" value="1"/>
</dbReference>
<dbReference type="PANTHER" id="PTHR37302">
    <property type="entry name" value="SLR1116 PROTEIN"/>
    <property type="match status" value="1"/>
</dbReference>
<accession>A0A369UN34</accession>
<dbReference type="SUPFAM" id="SSF109854">
    <property type="entry name" value="DinB/YfiT-like putative metalloenzymes"/>
    <property type="match status" value="1"/>
</dbReference>
<sequence length="169" mass="19091">MSTKQLRMLARYKAWANQLIFDAVSGLPAIETSRPRQTVFGNMLRTLSHSYAIDRIFQAHLQGGEHGFTSRNTPEPLPLDQLWPLQQAVDQWYVAWSDAQDAQSIDESVPFSFIGGGQGVMTRAEMLLHVVNHTTYHRGFVADMFYQVQAKPPTTDLPVFLRDVAQNQG</sequence>
<organism evidence="4 5">
    <name type="scientific">Dyella tabacisoli</name>
    <dbReference type="NCBI Taxonomy" id="2282381"/>
    <lineage>
        <taxon>Bacteria</taxon>
        <taxon>Pseudomonadati</taxon>
        <taxon>Pseudomonadota</taxon>
        <taxon>Gammaproteobacteria</taxon>
        <taxon>Lysobacterales</taxon>
        <taxon>Rhodanobacteraceae</taxon>
        <taxon>Dyella</taxon>
    </lineage>
</organism>
<dbReference type="Gene3D" id="1.20.120.450">
    <property type="entry name" value="dinb family like domain"/>
    <property type="match status" value="1"/>
</dbReference>
<evidence type="ECO:0000313" key="5">
    <source>
        <dbReference type="Proteomes" id="UP000253782"/>
    </source>
</evidence>